<feature type="domain" description="Disease resistance R13L4/SHOC-2-like LRR" evidence="5">
    <location>
        <begin position="195"/>
        <end position="494"/>
    </location>
</feature>
<evidence type="ECO:0000259" key="4">
    <source>
        <dbReference type="Pfam" id="PF18052"/>
    </source>
</evidence>
<accession>A0A2G9G149</accession>
<dbReference type="InterPro" id="IPR032675">
    <property type="entry name" value="LRR_dom_sf"/>
</dbReference>
<keyword evidence="7" id="KW-1185">Reference proteome</keyword>
<dbReference type="Gene3D" id="3.80.10.10">
    <property type="entry name" value="Ribonuclease Inhibitor"/>
    <property type="match status" value="2"/>
</dbReference>
<dbReference type="GO" id="GO:0006952">
    <property type="term" value="P:defense response"/>
    <property type="evidence" value="ECO:0007669"/>
    <property type="project" value="UniProtKB-KW"/>
</dbReference>
<protein>
    <submittedName>
        <fullName evidence="6">Uncharacterized protein</fullName>
    </submittedName>
</protein>
<keyword evidence="1" id="KW-0677">Repeat</keyword>
<evidence type="ECO:0000313" key="7">
    <source>
        <dbReference type="Proteomes" id="UP000231279"/>
    </source>
</evidence>
<dbReference type="Pfam" id="PF23598">
    <property type="entry name" value="LRR_14"/>
    <property type="match status" value="1"/>
</dbReference>
<dbReference type="AlphaFoldDB" id="A0A2G9G149"/>
<keyword evidence="3" id="KW-0611">Plant defense</keyword>
<gene>
    <name evidence="6" type="ORF">CDL12_28503</name>
</gene>
<dbReference type="OrthoDB" id="5279713at2759"/>
<evidence type="ECO:0000256" key="1">
    <source>
        <dbReference type="ARBA" id="ARBA00022737"/>
    </source>
</evidence>
<dbReference type="Gene3D" id="1.20.5.4130">
    <property type="match status" value="1"/>
</dbReference>
<comment type="caution">
    <text evidence="6">The sequence shown here is derived from an EMBL/GenBank/DDBJ whole genome shotgun (WGS) entry which is preliminary data.</text>
</comment>
<reference evidence="7" key="1">
    <citation type="journal article" date="2018" name="Gigascience">
        <title>Genome assembly of the Pink Ipe (Handroanthus impetiginosus, Bignoniaceae), a highly valued, ecologically keystone Neotropical timber forest tree.</title>
        <authorList>
            <person name="Silva-Junior O.B."/>
            <person name="Grattapaglia D."/>
            <person name="Novaes E."/>
            <person name="Collevatti R.G."/>
        </authorList>
    </citation>
    <scope>NUCLEOTIDE SEQUENCE [LARGE SCALE GENOMIC DNA]</scope>
    <source>
        <strain evidence="7">cv. UFG-1</strain>
    </source>
</reference>
<dbReference type="Pfam" id="PF18052">
    <property type="entry name" value="Rx_N"/>
    <property type="match status" value="1"/>
</dbReference>
<sequence>MADAIVSIALERLANIVVDKIGDEIGLVRGVKKEVPYLSSELTAIRNVLEDAEKRGLKGPRILLRLGRRYKLATRRGIAMKIKGLRERLDVIVKEKNRYDFIVGEVVDHQGSDRVRATSSVDVKEIQGQETVKDVLVSKLILALQKYQDLIHLRYLDLSGEKLTVQVLQTICNLYNWQALYLRKCGMEEILREMENLIHLSPSNICKLCNFQALYLHDCGLKEIPKEMGSLIHLRHLDLSLNVYIEELPETICNLNDLQTLNLEHCERLSRLPKEIHRLVNLRHLLNHCTNGICQIPQGIERLTALRTLRLFQARRGWKLRITMQDEEGIMEAQKAELRSKKHIKYEEEASLKQEAMEALQPQPNLYHLTILDYQSIKFPNWITSSLNLLRVPQIHECNYCLTLPPLGKLPCLEEVSVWIMDWFQFLSREFLGISGNNDGSMPSSAVVIGFPKLKKLSFRLCYRWKEWEDVTAEEAMNTALSIMPCLQELYIDACEITALPHRLLHKASALEHLKIRDSSYLSQRYEDKNGSGFSSLSHIPHHQCLTHR</sequence>
<dbReference type="SUPFAM" id="SSF52058">
    <property type="entry name" value="L domain-like"/>
    <property type="match status" value="1"/>
</dbReference>
<dbReference type="GO" id="GO:0000166">
    <property type="term" value="F:nucleotide binding"/>
    <property type="evidence" value="ECO:0007669"/>
    <property type="project" value="UniProtKB-KW"/>
</dbReference>
<dbReference type="InterPro" id="IPR041118">
    <property type="entry name" value="Rx_N"/>
</dbReference>
<dbReference type="InterPro" id="IPR055414">
    <property type="entry name" value="LRR_R13L4/SHOC2-like"/>
</dbReference>
<keyword evidence="2" id="KW-0547">Nucleotide-binding</keyword>
<dbReference type="Proteomes" id="UP000231279">
    <property type="component" value="Unassembled WGS sequence"/>
</dbReference>
<dbReference type="PANTHER" id="PTHR47186">
    <property type="entry name" value="LEUCINE-RICH REPEAT-CONTAINING PROTEIN 57"/>
    <property type="match status" value="1"/>
</dbReference>
<proteinExistence type="predicted"/>
<dbReference type="PANTHER" id="PTHR47186:SF30">
    <property type="entry name" value="EF-HAND DOMAIN-CONTAINING PROTEIN"/>
    <property type="match status" value="1"/>
</dbReference>
<dbReference type="EMBL" id="NKXS01007887">
    <property type="protein sequence ID" value="PIM99007.1"/>
    <property type="molecule type" value="Genomic_DNA"/>
</dbReference>
<feature type="domain" description="Disease resistance N-terminal" evidence="4">
    <location>
        <begin position="5"/>
        <end position="60"/>
    </location>
</feature>
<evidence type="ECO:0000256" key="2">
    <source>
        <dbReference type="ARBA" id="ARBA00022741"/>
    </source>
</evidence>
<evidence type="ECO:0000256" key="3">
    <source>
        <dbReference type="ARBA" id="ARBA00022821"/>
    </source>
</evidence>
<organism evidence="6 7">
    <name type="scientific">Handroanthus impetiginosus</name>
    <dbReference type="NCBI Taxonomy" id="429701"/>
    <lineage>
        <taxon>Eukaryota</taxon>
        <taxon>Viridiplantae</taxon>
        <taxon>Streptophyta</taxon>
        <taxon>Embryophyta</taxon>
        <taxon>Tracheophyta</taxon>
        <taxon>Spermatophyta</taxon>
        <taxon>Magnoliopsida</taxon>
        <taxon>eudicotyledons</taxon>
        <taxon>Gunneridae</taxon>
        <taxon>Pentapetalae</taxon>
        <taxon>asterids</taxon>
        <taxon>lamiids</taxon>
        <taxon>Lamiales</taxon>
        <taxon>Bignoniaceae</taxon>
        <taxon>Crescentiina</taxon>
        <taxon>Tabebuia alliance</taxon>
        <taxon>Handroanthus</taxon>
    </lineage>
</organism>
<evidence type="ECO:0000259" key="5">
    <source>
        <dbReference type="Pfam" id="PF23598"/>
    </source>
</evidence>
<evidence type="ECO:0000313" key="6">
    <source>
        <dbReference type="EMBL" id="PIM99007.1"/>
    </source>
</evidence>
<name>A0A2G9G149_9LAMI</name>
<dbReference type="STRING" id="429701.A0A2G9G149"/>